<keyword evidence="1" id="KW-0472">Membrane</keyword>
<keyword evidence="1" id="KW-0812">Transmembrane</keyword>
<proteinExistence type="predicted"/>
<keyword evidence="1" id="KW-1133">Transmembrane helix</keyword>
<sequence>MWSISLLKFELSSMQLYIAGSCSLLLALYSLTLPHIAVNKKAISSSWVSKLGLDALVLFKKLLWLFSFYLRCY</sequence>
<dbReference type="KEGG" id="psi:S70_10700"/>
<dbReference type="GO" id="GO:0016020">
    <property type="term" value="C:membrane"/>
    <property type="evidence" value="ECO:0007669"/>
    <property type="project" value="InterPro"/>
</dbReference>
<organism evidence="2 3">
    <name type="scientific">Providencia stuartii (strain MRSN 2154)</name>
    <dbReference type="NCBI Taxonomy" id="1157951"/>
    <lineage>
        <taxon>Bacteria</taxon>
        <taxon>Pseudomonadati</taxon>
        <taxon>Pseudomonadota</taxon>
        <taxon>Gammaproteobacteria</taxon>
        <taxon>Enterobacterales</taxon>
        <taxon>Morganellaceae</taxon>
        <taxon>Providencia</taxon>
    </lineage>
</organism>
<dbReference type="InterPro" id="IPR004740">
    <property type="entry name" value="Nuc_H_symport"/>
</dbReference>
<name>A0A140NJR6_PROSM</name>
<evidence type="ECO:0000313" key="2">
    <source>
        <dbReference type="EMBL" id="AFH93994.1"/>
    </source>
</evidence>
<protein>
    <submittedName>
        <fullName evidence="2">Xanthosine permease</fullName>
    </submittedName>
</protein>
<evidence type="ECO:0000313" key="3">
    <source>
        <dbReference type="Proteomes" id="UP000005012"/>
    </source>
</evidence>
<dbReference type="HOGENOM" id="CLU_2701886_0_0_6"/>
<dbReference type="GO" id="GO:0005337">
    <property type="term" value="F:nucleoside transmembrane transporter activity"/>
    <property type="evidence" value="ECO:0007669"/>
    <property type="project" value="InterPro"/>
</dbReference>
<dbReference type="EMBL" id="CP003488">
    <property type="protein sequence ID" value="AFH93994.1"/>
    <property type="molecule type" value="Genomic_DNA"/>
</dbReference>
<evidence type="ECO:0000256" key="1">
    <source>
        <dbReference type="SAM" id="Phobius"/>
    </source>
</evidence>
<dbReference type="Proteomes" id="UP000005012">
    <property type="component" value="Chromosome"/>
</dbReference>
<gene>
    <name evidence="2" type="ordered locus">S70_10700</name>
</gene>
<reference evidence="3" key="2">
    <citation type="submission" date="2012-04" db="EMBL/GenBank/DDBJ databases">
        <title>Complete genome sequence of Providencia stuartii clinical isolate MRSN 2154.</title>
        <authorList>
            <person name="Clifford R.J."/>
            <person name="Hang J."/>
            <person name="Riley M.C."/>
            <person name="Onmus-Leone F."/>
            <person name="Kuschner R.A."/>
            <person name="Lesho E.P."/>
            <person name="Waterman P.E."/>
        </authorList>
    </citation>
    <scope>NUCLEOTIDE SEQUENCE [LARGE SCALE GENOMIC DNA]</scope>
    <source>
        <strain evidence="3">MRSN 2154</strain>
    </source>
</reference>
<accession>A0A140NJR6</accession>
<reference evidence="2 3" key="1">
    <citation type="journal article" date="2012" name="J. Bacteriol.">
        <title>Complete Genome Sequence of Providencia stuartii Clinical Isolate MRSN 2154.</title>
        <authorList>
            <person name="Clifford R.J."/>
            <person name="Hang J."/>
            <person name="Riley M.C."/>
            <person name="Onmus-Leone F."/>
            <person name="Kuschner R.A."/>
            <person name="Lesho E.P."/>
            <person name="Waterman P.E."/>
        </authorList>
    </citation>
    <scope>NUCLEOTIDE SEQUENCE [LARGE SCALE GENOMIC DNA]</scope>
    <source>
        <strain evidence="2 3">MRSN 2154</strain>
    </source>
</reference>
<feature type="transmembrane region" description="Helical" evidence="1">
    <location>
        <begin position="16"/>
        <end position="39"/>
    </location>
</feature>
<dbReference type="Pfam" id="PF03825">
    <property type="entry name" value="Nuc_H_symport"/>
    <property type="match status" value="1"/>
</dbReference>
<dbReference type="PATRIC" id="fig|1157951.4.peg.2154"/>
<dbReference type="AlphaFoldDB" id="A0A140NJR6"/>